<evidence type="ECO:0000313" key="2">
    <source>
        <dbReference type="Proteomes" id="UP000762676"/>
    </source>
</evidence>
<reference evidence="1 2" key="1">
    <citation type="journal article" date="2021" name="Elife">
        <title>Chloroplast acquisition without the gene transfer in kleptoplastic sea slugs, Plakobranchus ocellatus.</title>
        <authorList>
            <person name="Maeda T."/>
            <person name="Takahashi S."/>
            <person name="Yoshida T."/>
            <person name="Shimamura S."/>
            <person name="Takaki Y."/>
            <person name="Nagai Y."/>
            <person name="Toyoda A."/>
            <person name="Suzuki Y."/>
            <person name="Arimoto A."/>
            <person name="Ishii H."/>
            <person name="Satoh N."/>
            <person name="Nishiyama T."/>
            <person name="Hasebe M."/>
            <person name="Maruyama T."/>
            <person name="Minagawa J."/>
            <person name="Obokata J."/>
            <person name="Shigenobu S."/>
        </authorList>
    </citation>
    <scope>NUCLEOTIDE SEQUENCE [LARGE SCALE GENOMIC DNA]</scope>
</reference>
<keyword evidence="2" id="KW-1185">Reference proteome</keyword>
<dbReference type="EMBL" id="BMAT01001088">
    <property type="protein sequence ID" value="GFR79382.1"/>
    <property type="molecule type" value="Genomic_DNA"/>
</dbReference>
<protein>
    <submittedName>
        <fullName evidence="1">Uncharacterized protein</fullName>
    </submittedName>
</protein>
<organism evidence="1 2">
    <name type="scientific">Elysia marginata</name>
    <dbReference type="NCBI Taxonomy" id="1093978"/>
    <lineage>
        <taxon>Eukaryota</taxon>
        <taxon>Metazoa</taxon>
        <taxon>Spiralia</taxon>
        <taxon>Lophotrochozoa</taxon>
        <taxon>Mollusca</taxon>
        <taxon>Gastropoda</taxon>
        <taxon>Heterobranchia</taxon>
        <taxon>Euthyneura</taxon>
        <taxon>Panpulmonata</taxon>
        <taxon>Sacoglossa</taxon>
        <taxon>Placobranchoidea</taxon>
        <taxon>Plakobranchidae</taxon>
        <taxon>Elysia</taxon>
    </lineage>
</organism>
<accession>A0AAV4G1N5</accession>
<name>A0AAV4G1N5_9GAST</name>
<dbReference type="AlphaFoldDB" id="A0AAV4G1N5"/>
<comment type="caution">
    <text evidence="1">The sequence shown here is derived from an EMBL/GenBank/DDBJ whole genome shotgun (WGS) entry which is preliminary data.</text>
</comment>
<dbReference type="Proteomes" id="UP000762676">
    <property type="component" value="Unassembled WGS sequence"/>
</dbReference>
<proteinExistence type="predicted"/>
<sequence>MRQQTSVACLSSQRSAFLASEESGSPFSSLVSIKPLPDTLSYICESGYGGEHRCSASYFMECSKGHIHCRSCVSVRREKSDDRCGYIERESGSRKVCEGRMCYETSNENEDEIEVYKPCPDLACGGWHKEGDYRVCNNSHGRHMLGILEKICSNVSHSETARLIELKKQHVPGFQVKHDNVVCAIQLIIDEWDIKGFPKYFNAPLPNNPVFCPERELGSLGVYRYPMSTPSLIFNAPLLWGKLTTMEWKDVTNDMKAWDIQKKVIVEAGAGTGYASLMLSIRGFETKPVDYSEKMYWQPDGGYFLPFTETDLTAIGPSFFSERDVLFFCYPGPQNFQCHCIDSYLKSSASEKMILFFYGKSVDYRLFNDSGSLEPKEFMALRGYNQVYKKEIGDTKCWELYK</sequence>
<gene>
    <name evidence="1" type="ORF">ElyMa_000554900</name>
</gene>
<evidence type="ECO:0000313" key="1">
    <source>
        <dbReference type="EMBL" id="GFR79382.1"/>
    </source>
</evidence>